<evidence type="ECO:0000256" key="4">
    <source>
        <dbReference type="ARBA" id="ARBA00022692"/>
    </source>
</evidence>
<comment type="caution">
    <text evidence="12">The sequence shown here is derived from an EMBL/GenBank/DDBJ whole genome shotgun (WGS) entry which is preliminary data.</text>
</comment>
<dbReference type="HAMAP" id="MF_00237">
    <property type="entry name" value="TatB"/>
    <property type="match status" value="1"/>
</dbReference>
<proteinExistence type="inferred from homology"/>
<evidence type="ECO:0000256" key="3">
    <source>
        <dbReference type="ARBA" id="ARBA00022475"/>
    </source>
</evidence>
<evidence type="ECO:0000256" key="7">
    <source>
        <dbReference type="ARBA" id="ARBA00023010"/>
    </source>
</evidence>
<evidence type="ECO:0000313" key="13">
    <source>
        <dbReference type="Proteomes" id="UP000703590"/>
    </source>
</evidence>
<feature type="compositionally biased region" description="Polar residues" evidence="11">
    <location>
        <begin position="135"/>
        <end position="145"/>
    </location>
</feature>
<sequence length="145" mass="16179">MFGMSFTEILIVAVIAVLFLGPDKLPTALVQVAKFFKSFKSSINEAKSTFEQEVKLQELREDSLKYKKQLERGAAEVRKKLTFEELEELKEAKANVNKTLNDIKEDLDASSAFDAPKKEADPAVASKPPEENSKETPNLTKESNA</sequence>
<dbReference type="Gene3D" id="1.20.5.3310">
    <property type="match status" value="1"/>
</dbReference>
<dbReference type="Pfam" id="PF02416">
    <property type="entry name" value="TatA_B_E"/>
    <property type="match status" value="1"/>
</dbReference>
<feature type="coiled-coil region" evidence="10">
    <location>
        <begin position="56"/>
        <end position="109"/>
    </location>
</feature>
<feature type="region of interest" description="Disordered" evidence="11">
    <location>
        <begin position="109"/>
        <end position="145"/>
    </location>
</feature>
<accession>A0ABS2WQ89</accession>
<dbReference type="NCBIfam" id="TIGR01410">
    <property type="entry name" value="tatB"/>
    <property type="match status" value="1"/>
</dbReference>
<evidence type="ECO:0000256" key="11">
    <source>
        <dbReference type="SAM" id="MobiDB-lite"/>
    </source>
</evidence>
<keyword evidence="7 9" id="KW-0811">Translocation</keyword>
<organism evidence="12 13">
    <name type="scientific">Sulfurospirillum tamanense</name>
    <dbReference type="NCBI Taxonomy" id="2813362"/>
    <lineage>
        <taxon>Bacteria</taxon>
        <taxon>Pseudomonadati</taxon>
        <taxon>Campylobacterota</taxon>
        <taxon>Epsilonproteobacteria</taxon>
        <taxon>Campylobacterales</taxon>
        <taxon>Sulfurospirillaceae</taxon>
        <taxon>Sulfurospirillum</taxon>
    </lineage>
</organism>
<evidence type="ECO:0000256" key="6">
    <source>
        <dbReference type="ARBA" id="ARBA00022989"/>
    </source>
</evidence>
<name>A0ABS2WQ89_9BACT</name>
<keyword evidence="3 9" id="KW-1003">Cell membrane</keyword>
<keyword evidence="2 9" id="KW-0813">Transport</keyword>
<dbReference type="PRINTS" id="PR01506">
    <property type="entry name" value="TATBPROTEIN"/>
</dbReference>
<dbReference type="EMBL" id="JAFHKK010000004">
    <property type="protein sequence ID" value="MBN2963787.1"/>
    <property type="molecule type" value="Genomic_DNA"/>
</dbReference>
<dbReference type="Proteomes" id="UP000703590">
    <property type="component" value="Unassembled WGS sequence"/>
</dbReference>
<reference evidence="12" key="2">
    <citation type="submission" date="2021-02" db="EMBL/GenBank/DDBJ databases">
        <authorList>
            <person name="Merkel A.Y."/>
        </authorList>
    </citation>
    <scope>NUCLEOTIDE SEQUENCE</scope>
    <source>
        <strain evidence="12">T05b</strain>
    </source>
</reference>
<keyword evidence="6 9" id="KW-1133">Transmembrane helix</keyword>
<evidence type="ECO:0000256" key="9">
    <source>
        <dbReference type="HAMAP-Rule" id="MF_00237"/>
    </source>
</evidence>
<evidence type="ECO:0000256" key="8">
    <source>
        <dbReference type="ARBA" id="ARBA00023136"/>
    </source>
</evidence>
<keyword evidence="8 9" id="KW-0472">Membrane</keyword>
<evidence type="ECO:0000256" key="2">
    <source>
        <dbReference type="ARBA" id="ARBA00022448"/>
    </source>
</evidence>
<dbReference type="InterPro" id="IPR018448">
    <property type="entry name" value="TatB"/>
</dbReference>
<protein>
    <recommendedName>
        <fullName evidence="9">Sec-independent protein translocase protein TatB homolog</fullName>
    </recommendedName>
</protein>
<reference evidence="12" key="1">
    <citation type="submission" date="2021-02" db="EMBL/GenBank/DDBJ databases">
        <title>Sulfurospirillum tamanensis sp. nov.</title>
        <authorList>
            <person name="Frolova A."/>
            <person name="Merkel A."/>
            <person name="Slobodkin A."/>
        </authorList>
    </citation>
    <scope>NUCLEOTIDE SEQUENCE</scope>
    <source>
        <strain evidence="12">T05b</strain>
    </source>
</reference>
<keyword evidence="5 9" id="KW-0653">Protein transport</keyword>
<comment type="similarity">
    <text evidence="9">Belongs to the TatB family.</text>
</comment>
<evidence type="ECO:0000313" key="12">
    <source>
        <dbReference type="EMBL" id="MBN2963787.1"/>
    </source>
</evidence>
<dbReference type="InterPro" id="IPR003369">
    <property type="entry name" value="TatA/B/E"/>
</dbReference>
<dbReference type="PANTHER" id="PTHR33162:SF1">
    <property type="entry name" value="SEC-INDEPENDENT PROTEIN TRANSLOCASE PROTEIN TATA, CHLOROPLASTIC"/>
    <property type="match status" value="1"/>
</dbReference>
<keyword evidence="4 9" id="KW-0812">Transmembrane</keyword>
<keyword evidence="13" id="KW-1185">Reference proteome</keyword>
<evidence type="ECO:0000256" key="10">
    <source>
        <dbReference type="SAM" id="Coils"/>
    </source>
</evidence>
<dbReference type="PANTHER" id="PTHR33162">
    <property type="entry name" value="SEC-INDEPENDENT PROTEIN TRANSLOCASE PROTEIN TATA, CHLOROPLASTIC"/>
    <property type="match status" value="1"/>
</dbReference>
<dbReference type="RefSeq" id="WP_205458232.1">
    <property type="nucleotide sequence ID" value="NZ_JAFHKK010000004.1"/>
</dbReference>
<evidence type="ECO:0000256" key="1">
    <source>
        <dbReference type="ARBA" id="ARBA00004167"/>
    </source>
</evidence>
<gene>
    <name evidence="12" type="primary">tatB</name>
    <name evidence="12" type="ORF">JWV37_03250</name>
</gene>
<keyword evidence="10" id="KW-0175">Coiled coil</keyword>
<comment type="subcellular location">
    <subcellularLocation>
        <location evidence="9">Cell membrane</location>
        <topology evidence="9">Single-pass membrane protein</topology>
    </subcellularLocation>
    <subcellularLocation>
        <location evidence="1">Membrane</location>
        <topology evidence="1">Single-pass membrane protein</topology>
    </subcellularLocation>
</comment>
<evidence type="ECO:0000256" key="5">
    <source>
        <dbReference type="ARBA" id="ARBA00022927"/>
    </source>
</evidence>